<evidence type="ECO:0000256" key="3">
    <source>
        <dbReference type="ARBA" id="ARBA00022679"/>
    </source>
</evidence>
<evidence type="ECO:0000256" key="7">
    <source>
        <dbReference type="ARBA" id="ARBA00023209"/>
    </source>
</evidence>
<keyword evidence="7" id="KW-0594">Phospholipid biosynthesis</keyword>
<dbReference type="Proteomes" id="UP000051324">
    <property type="component" value="Unassembled WGS sequence"/>
</dbReference>
<proteinExistence type="inferred from homology"/>
<keyword evidence="5" id="KW-0418">Kinase</keyword>
<evidence type="ECO:0000256" key="5">
    <source>
        <dbReference type="ARBA" id="ARBA00022777"/>
    </source>
</evidence>
<dbReference type="EMBL" id="AZFT01000043">
    <property type="protein sequence ID" value="KRL85116.1"/>
    <property type="molecule type" value="Genomic_DNA"/>
</dbReference>
<dbReference type="Pfam" id="PF19279">
    <property type="entry name" value="YegS_C"/>
    <property type="match status" value="1"/>
</dbReference>
<dbReference type="PANTHER" id="PTHR12358:SF54">
    <property type="entry name" value="SPHINGOSINE KINASE RELATED PROTEIN"/>
    <property type="match status" value="1"/>
</dbReference>
<protein>
    <recommendedName>
        <fullName evidence="9">DAGKc domain-containing protein</fullName>
    </recommendedName>
</protein>
<name>A0A0R1TV55_9LACO</name>
<dbReference type="InterPro" id="IPR045540">
    <property type="entry name" value="YegS/DAGK_C"/>
</dbReference>
<evidence type="ECO:0000259" key="9">
    <source>
        <dbReference type="PROSITE" id="PS50146"/>
    </source>
</evidence>
<keyword evidence="6" id="KW-0067">ATP-binding</keyword>
<keyword evidence="11" id="KW-1185">Reference proteome</keyword>
<dbReference type="GO" id="GO:0008654">
    <property type="term" value="P:phospholipid biosynthetic process"/>
    <property type="evidence" value="ECO:0007669"/>
    <property type="project" value="UniProtKB-KW"/>
</dbReference>
<evidence type="ECO:0000256" key="8">
    <source>
        <dbReference type="ARBA" id="ARBA00023264"/>
    </source>
</evidence>
<dbReference type="Gene3D" id="2.60.200.40">
    <property type="match status" value="1"/>
</dbReference>
<dbReference type="InterPro" id="IPR016064">
    <property type="entry name" value="NAD/diacylglycerol_kinase_sf"/>
</dbReference>
<feature type="domain" description="DAGKc" evidence="9">
    <location>
        <begin position="1"/>
        <end position="72"/>
    </location>
</feature>
<keyword evidence="4" id="KW-0547">Nucleotide-binding</keyword>
<dbReference type="Gene3D" id="3.40.50.10330">
    <property type="entry name" value="Probable inorganic polyphosphate/atp-NAD kinase, domain 1"/>
    <property type="match status" value="1"/>
</dbReference>
<keyword evidence="7" id="KW-0444">Lipid biosynthesis</keyword>
<comment type="cofactor">
    <cofactor evidence="1">
        <name>Mg(2+)</name>
        <dbReference type="ChEBI" id="CHEBI:18420"/>
    </cofactor>
</comment>
<dbReference type="PROSITE" id="PS50146">
    <property type="entry name" value="DAGK"/>
    <property type="match status" value="1"/>
</dbReference>
<dbReference type="GO" id="GO:0016301">
    <property type="term" value="F:kinase activity"/>
    <property type="evidence" value="ECO:0007669"/>
    <property type="project" value="UniProtKB-KW"/>
</dbReference>
<gene>
    <name evidence="10" type="ORF">FC32_GL000159</name>
</gene>
<evidence type="ECO:0000313" key="10">
    <source>
        <dbReference type="EMBL" id="KRL85116.1"/>
    </source>
</evidence>
<comment type="similarity">
    <text evidence="2">Belongs to the diacylglycerol/lipid kinase family.</text>
</comment>
<organism evidence="10 11">
    <name type="scientific">Ligilactobacillus apodemi DSM 16634 = JCM 16172</name>
    <dbReference type="NCBI Taxonomy" id="1423724"/>
    <lineage>
        <taxon>Bacteria</taxon>
        <taxon>Bacillati</taxon>
        <taxon>Bacillota</taxon>
        <taxon>Bacilli</taxon>
        <taxon>Lactobacillales</taxon>
        <taxon>Lactobacillaceae</taxon>
        <taxon>Ligilactobacillus</taxon>
    </lineage>
</organism>
<comment type="caution">
    <text evidence="10">The sequence shown here is derived from an EMBL/GenBank/DDBJ whole genome shotgun (WGS) entry which is preliminary data.</text>
</comment>
<dbReference type="InterPro" id="IPR017438">
    <property type="entry name" value="ATP-NAD_kinase_N"/>
</dbReference>
<dbReference type="PANTHER" id="PTHR12358">
    <property type="entry name" value="SPHINGOSINE KINASE"/>
    <property type="match status" value="1"/>
</dbReference>
<dbReference type="SUPFAM" id="SSF111331">
    <property type="entry name" value="NAD kinase/diacylglycerol kinase-like"/>
    <property type="match status" value="1"/>
</dbReference>
<dbReference type="STRING" id="1423724.FC32_GL000159"/>
<evidence type="ECO:0000256" key="6">
    <source>
        <dbReference type="ARBA" id="ARBA00022840"/>
    </source>
</evidence>
<sequence length="247" mass="27765">MILGGDGTLYAALNCLHFPTKLAIPLAYIPCGSGNDFAKAAKIATDPLQALKHLLESPIEKKLALGYYQYPKKEGVFSNNFGLGFDARIVTLANNSAIKRSLNKFHLGKFSYATLFFKALWQQKNFEITVELPHQKPQKIKYAFLCTITNQPYFGGGFAVAPTADLAEKKLDLVVLENTNWLKFIWLFLLLILPGKLWFKPKSLQHFKATHFKIHTTTAQPVQINGETLQLGPTTLNFQVVTQKFIF</sequence>
<accession>A0A0R1TV55</accession>
<dbReference type="InterPro" id="IPR050187">
    <property type="entry name" value="Lipid_Phosphate_FormReg"/>
</dbReference>
<keyword evidence="8" id="KW-1208">Phospholipid metabolism</keyword>
<dbReference type="InterPro" id="IPR001206">
    <property type="entry name" value="Diacylglycerol_kinase_cat_dom"/>
</dbReference>
<evidence type="ECO:0000256" key="4">
    <source>
        <dbReference type="ARBA" id="ARBA00022741"/>
    </source>
</evidence>
<dbReference type="AlphaFoldDB" id="A0A0R1TV55"/>
<keyword evidence="3" id="KW-0808">Transferase</keyword>
<evidence type="ECO:0000256" key="2">
    <source>
        <dbReference type="ARBA" id="ARBA00005983"/>
    </source>
</evidence>
<dbReference type="Pfam" id="PF00781">
    <property type="entry name" value="DAGK_cat"/>
    <property type="match status" value="1"/>
</dbReference>
<dbReference type="eggNOG" id="COG1597">
    <property type="taxonomic scope" value="Bacteria"/>
</dbReference>
<evidence type="ECO:0000256" key="1">
    <source>
        <dbReference type="ARBA" id="ARBA00001946"/>
    </source>
</evidence>
<dbReference type="PATRIC" id="fig|1423724.4.peg.167"/>
<evidence type="ECO:0000313" key="11">
    <source>
        <dbReference type="Proteomes" id="UP000051324"/>
    </source>
</evidence>
<keyword evidence="7" id="KW-0443">Lipid metabolism</keyword>
<reference evidence="10 11" key="1">
    <citation type="journal article" date="2015" name="Genome Announc.">
        <title>Expanding the biotechnology potential of lactobacilli through comparative genomics of 213 strains and associated genera.</title>
        <authorList>
            <person name="Sun Z."/>
            <person name="Harris H.M."/>
            <person name="McCann A."/>
            <person name="Guo C."/>
            <person name="Argimon S."/>
            <person name="Zhang W."/>
            <person name="Yang X."/>
            <person name="Jeffery I.B."/>
            <person name="Cooney J.C."/>
            <person name="Kagawa T.F."/>
            <person name="Liu W."/>
            <person name="Song Y."/>
            <person name="Salvetti E."/>
            <person name="Wrobel A."/>
            <person name="Rasinkangas P."/>
            <person name="Parkhill J."/>
            <person name="Rea M.C."/>
            <person name="O'Sullivan O."/>
            <person name="Ritari J."/>
            <person name="Douillard F.P."/>
            <person name="Paul Ross R."/>
            <person name="Yang R."/>
            <person name="Briner A.E."/>
            <person name="Felis G.E."/>
            <person name="de Vos W.M."/>
            <person name="Barrangou R."/>
            <person name="Klaenhammer T.R."/>
            <person name="Caufield P.W."/>
            <person name="Cui Y."/>
            <person name="Zhang H."/>
            <person name="O'Toole P.W."/>
        </authorList>
    </citation>
    <scope>NUCLEOTIDE SEQUENCE [LARGE SCALE GENOMIC DNA]</scope>
    <source>
        <strain evidence="10 11">DSM 16634</strain>
    </source>
</reference>
<dbReference type="GO" id="GO:0005524">
    <property type="term" value="F:ATP binding"/>
    <property type="evidence" value="ECO:0007669"/>
    <property type="project" value="UniProtKB-KW"/>
</dbReference>